<evidence type="ECO:0000313" key="2">
    <source>
        <dbReference type="Proteomes" id="UP000004217"/>
    </source>
</evidence>
<proteinExistence type="predicted"/>
<accession>G2GEZ8</accession>
<name>G2GEZ8_9ACTN</name>
<dbReference type="AlphaFoldDB" id="G2GEZ8"/>
<dbReference type="PATRIC" id="fig|700597.3.peg.4003"/>
<sequence length="52" mass="5713">MQHPITDAPPVNELTSCQVYGHLYEPCVGHGCTDDDCRIRTCADCGDEYEGP</sequence>
<comment type="caution">
    <text evidence="1">The sequence shown here is derived from an EMBL/GenBank/DDBJ whole genome shotgun (WGS) entry which is preliminary data.</text>
</comment>
<organism evidence="1 2">
    <name type="scientific">Streptomyces zinciresistens K42</name>
    <dbReference type="NCBI Taxonomy" id="700597"/>
    <lineage>
        <taxon>Bacteria</taxon>
        <taxon>Bacillati</taxon>
        <taxon>Actinomycetota</taxon>
        <taxon>Actinomycetes</taxon>
        <taxon>Kitasatosporales</taxon>
        <taxon>Streptomycetaceae</taxon>
        <taxon>Streptomyces</taxon>
    </lineage>
</organism>
<protein>
    <submittedName>
        <fullName evidence="1">Uncharacterized protein</fullName>
    </submittedName>
</protein>
<keyword evidence="2" id="KW-1185">Reference proteome</keyword>
<dbReference type="Proteomes" id="UP000004217">
    <property type="component" value="Unassembled WGS sequence"/>
</dbReference>
<gene>
    <name evidence="1" type="ORF">SZN_20407</name>
</gene>
<evidence type="ECO:0000313" key="1">
    <source>
        <dbReference type="EMBL" id="EGX57939.1"/>
    </source>
</evidence>
<dbReference type="RefSeq" id="WP_007497958.1">
    <property type="nucleotide sequence ID" value="NZ_AGBF01000073.1"/>
</dbReference>
<reference evidence="1 2" key="1">
    <citation type="submission" date="2011-08" db="EMBL/GenBank/DDBJ databases">
        <authorList>
            <person name="Lin Y."/>
            <person name="Hao X."/>
            <person name="Johnstone L."/>
            <person name="Miller S.J."/>
            <person name="Wei G."/>
            <person name="Rensing C."/>
        </authorList>
    </citation>
    <scope>NUCLEOTIDE SEQUENCE [LARGE SCALE GENOMIC DNA]</scope>
    <source>
        <strain evidence="1 2">K42</strain>
    </source>
</reference>
<dbReference type="EMBL" id="AGBF01000073">
    <property type="protein sequence ID" value="EGX57939.1"/>
    <property type="molecule type" value="Genomic_DNA"/>
</dbReference>